<dbReference type="RefSeq" id="WP_055426061.1">
    <property type="nucleotide sequence ID" value="NZ_FCOR01000012.1"/>
</dbReference>
<keyword evidence="8" id="KW-1185">Reference proteome</keyword>
<proteinExistence type="inferred from homology"/>
<keyword evidence="4" id="KW-0547">Nucleotide-binding</keyword>
<name>A0A0X3AR70_9FLAO</name>
<comment type="similarity">
    <text evidence="1">Belongs to the ABC transporter superfamily.</text>
</comment>
<feature type="domain" description="ABC transporter" evidence="6">
    <location>
        <begin position="87"/>
        <end position="318"/>
    </location>
</feature>
<organism evidence="7 8">
    <name type="scientific">Apibacter mensalis</name>
    <dbReference type="NCBI Taxonomy" id="1586267"/>
    <lineage>
        <taxon>Bacteria</taxon>
        <taxon>Pseudomonadati</taxon>
        <taxon>Bacteroidota</taxon>
        <taxon>Flavobacteriia</taxon>
        <taxon>Flavobacteriales</taxon>
        <taxon>Weeksellaceae</taxon>
        <taxon>Apibacter</taxon>
    </lineage>
</organism>
<evidence type="ECO:0000256" key="2">
    <source>
        <dbReference type="ARBA" id="ARBA00022448"/>
    </source>
</evidence>
<dbReference type="InterPro" id="IPR050763">
    <property type="entry name" value="ABC_transporter_ATP-binding"/>
</dbReference>
<evidence type="ECO:0000256" key="4">
    <source>
        <dbReference type="ARBA" id="ARBA00022741"/>
    </source>
</evidence>
<accession>A0A0X3AR70</accession>
<dbReference type="GO" id="GO:0016887">
    <property type="term" value="F:ATP hydrolysis activity"/>
    <property type="evidence" value="ECO:0007669"/>
    <property type="project" value="InterPro"/>
</dbReference>
<evidence type="ECO:0000256" key="5">
    <source>
        <dbReference type="ARBA" id="ARBA00022840"/>
    </source>
</evidence>
<protein>
    <submittedName>
        <fullName evidence="7">ABC-2 type transport system ATP-binding protein</fullName>
    </submittedName>
</protein>
<dbReference type="GO" id="GO:0005524">
    <property type="term" value="F:ATP binding"/>
    <property type="evidence" value="ECO:0007669"/>
    <property type="project" value="UniProtKB-KW"/>
</dbReference>
<dbReference type="Proteomes" id="UP000182761">
    <property type="component" value="Unassembled WGS sequence"/>
</dbReference>
<evidence type="ECO:0000313" key="8">
    <source>
        <dbReference type="Proteomes" id="UP000182761"/>
    </source>
</evidence>
<dbReference type="Pfam" id="PF00005">
    <property type="entry name" value="ABC_tran"/>
    <property type="match status" value="1"/>
</dbReference>
<sequence>MNLFEKQFQDTIHFLQFEDYDLALKRIIDLTLDTEELSFYKKTCELLRWVDYNESNTDGKKEKYSVILNELYQLLSKKEISKPKILLEANNVKKSYSQSAFSLGPISLKISEGQIVGLVGENGNGKTSLLRLLCGELDATEGSISYMLDYEDRYELRTKLIYIPQRPNIWYGSILDNLQFTASSYNIKGEKNELMVDLIISRMGLRNYRNMNWKNLSSGYKMKFELARMLLRKPKLLLIDEPLANLDILSQQTVLEDFKAIAKSPFRPLGIVVSSQQLYEVEKNSDQVIFLKYGEQKNLKSEEANKKEIAELIIEFESEWSQKQLHAALSKISLIKLQYNGSSYIAYFPNTIFLNNFLTIIIDDNIPIKYFRNISDSTRRFFI</sequence>
<dbReference type="AlphaFoldDB" id="A0A0X3AR70"/>
<evidence type="ECO:0000256" key="1">
    <source>
        <dbReference type="ARBA" id="ARBA00005417"/>
    </source>
</evidence>
<gene>
    <name evidence="7" type="ORF">Ga0061079_1127</name>
</gene>
<evidence type="ECO:0000259" key="6">
    <source>
        <dbReference type="PROSITE" id="PS50893"/>
    </source>
</evidence>
<dbReference type="OrthoDB" id="963173at2"/>
<keyword evidence="3" id="KW-0536">Nodulation</keyword>
<dbReference type="InterPro" id="IPR003439">
    <property type="entry name" value="ABC_transporter-like_ATP-bd"/>
</dbReference>
<dbReference type="InterPro" id="IPR027417">
    <property type="entry name" value="P-loop_NTPase"/>
</dbReference>
<dbReference type="InterPro" id="IPR003593">
    <property type="entry name" value="AAA+_ATPase"/>
</dbReference>
<dbReference type="SMART" id="SM00382">
    <property type="entry name" value="AAA"/>
    <property type="match status" value="1"/>
</dbReference>
<evidence type="ECO:0000313" key="7">
    <source>
        <dbReference type="EMBL" id="CVK16876.1"/>
    </source>
</evidence>
<keyword evidence="2" id="KW-0813">Transport</keyword>
<dbReference type="SUPFAM" id="SSF52540">
    <property type="entry name" value="P-loop containing nucleoside triphosphate hydrolases"/>
    <property type="match status" value="1"/>
</dbReference>
<dbReference type="EMBL" id="FCOR01000012">
    <property type="protein sequence ID" value="CVK16876.1"/>
    <property type="molecule type" value="Genomic_DNA"/>
</dbReference>
<keyword evidence="5 7" id="KW-0067">ATP-binding</keyword>
<evidence type="ECO:0000256" key="3">
    <source>
        <dbReference type="ARBA" id="ARBA00022458"/>
    </source>
</evidence>
<dbReference type="STRING" id="1586267.GCA_001418685_01740"/>
<dbReference type="Gene3D" id="3.40.50.300">
    <property type="entry name" value="P-loop containing nucleotide triphosphate hydrolases"/>
    <property type="match status" value="1"/>
</dbReference>
<dbReference type="PANTHER" id="PTHR42711">
    <property type="entry name" value="ABC TRANSPORTER ATP-BINDING PROTEIN"/>
    <property type="match status" value="1"/>
</dbReference>
<dbReference type="PROSITE" id="PS50893">
    <property type="entry name" value="ABC_TRANSPORTER_2"/>
    <property type="match status" value="1"/>
</dbReference>
<dbReference type="PANTHER" id="PTHR42711:SF5">
    <property type="entry name" value="ABC TRANSPORTER ATP-BINDING PROTEIN NATA"/>
    <property type="match status" value="1"/>
</dbReference>
<reference evidence="7 8" key="1">
    <citation type="submission" date="2016-01" db="EMBL/GenBank/DDBJ databases">
        <authorList>
            <person name="McClelland M."/>
            <person name="Jain A."/>
            <person name="Saraogi P."/>
            <person name="Mendelson R."/>
            <person name="Westerman R."/>
            <person name="SanMiguel P."/>
            <person name="Csonka L."/>
        </authorList>
    </citation>
    <scope>NUCLEOTIDE SEQUENCE [LARGE SCALE GENOMIC DNA]</scope>
    <source>
        <strain evidence="7 8">R-53146</strain>
    </source>
</reference>